<sequence length="80" mass="8646">MNIGIKSINKGRRRACLARAPFPRVPRGILFTSPTITAPARTELASGDLYDFACIETISSVLHPQFEACKPNATISSSIV</sequence>
<evidence type="ECO:0000313" key="2">
    <source>
        <dbReference type="Proteomes" id="UP000735302"/>
    </source>
</evidence>
<dbReference type="AlphaFoldDB" id="A0AAV3ZDI3"/>
<reference evidence="1 2" key="1">
    <citation type="journal article" date="2021" name="Elife">
        <title>Chloroplast acquisition without the gene transfer in kleptoplastic sea slugs, Plakobranchus ocellatus.</title>
        <authorList>
            <person name="Maeda T."/>
            <person name="Takahashi S."/>
            <person name="Yoshida T."/>
            <person name="Shimamura S."/>
            <person name="Takaki Y."/>
            <person name="Nagai Y."/>
            <person name="Toyoda A."/>
            <person name="Suzuki Y."/>
            <person name="Arimoto A."/>
            <person name="Ishii H."/>
            <person name="Satoh N."/>
            <person name="Nishiyama T."/>
            <person name="Hasebe M."/>
            <person name="Maruyama T."/>
            <person name="Minagawa J."/>
            <person name="Obokata J."/>
            <person name="Shigenobu S."/>
        </authorList>
    </citation>
    <scope>NUCLEOTIDE SEQUENCE [LARGE SCALE GENOMIC DNA]</scope>
</reference>
<dbReference type="EMBL" id="BLXT01002349">
    <property type="protein sequence ID" value="GFN93448.1"/>
    <property type="molecule type" value="Genomic_DNA"/>
</dbReference>
<gene>
    <name evidence="1" type="ORF">PoB_001995400</name>
</gene>
<comment type="caution">
    <text evidence="1">The sequence shown here is derived from an EMBL/GenBank/DDBJ whole genome shotgun (WGS) entry which is preliminary data.</text>
</comment>
<name>A0AAV3ZDI3_9GAST</name>
<proteinExistence type="predicted"/>
<organism evidence="1 2">
    <name type="scientific">Plakobranchus ocellatus</name>
    <dbReference type="NCBI Taxonomy" id="259542"/>
    <lineage>
        <taxon>Eukaryota</taxon>
        <taxon>Metazoa</taxon>
        <taxon>Spiralia</taxon>
        <taxon>Lophotrochozoa</taxon>
        <taxon>Mollusca</taxon>
        <taxon>Gastropoda</taxon>
        <taxon>Heterobranchia</taxon>
        <taxon>Euthyneura</taxon>
        <taxon>Panpulmonata</taxon>
        <taxon>Sacoglossa</taxon>
        <taxon>Placobranchoidea</taxon>
        <taxon>Plakobranchidae</taxon>
        <taxon>Plakobranchus</taxon>
    </lineage>
</organism>
<evidence type="ECO:0000313" key="1">
    <source>
        <dbReference type="EMBL" id="GFN93448.1"/>
    </source>
</evidence>
<dbReference type="Proteomes" id="UP000735302">
    <property type="component" value="Unassembled WGS sequence"/>
</dbReference>
<protein>
    <submittedName>
        <fullName evidence="1">Uncharacterized protein</fullName>
    </submittedName>
</protein>
<accession>A0AAV3ZDI3</accession>
<keyword evidence="2" id="KW-1185">Reference proteome</keyword>